<keyword evidence="2" id="KW-1133">Transmembrane helix</keyword>
<dbReference type="PANTHER" id="PTHR44665:SF1">
    <property type="entry name" value="DNAJ HOMOLOG SUBFAMILY C MEMBER 14"/>
    <property type="match status" value="1"/>
</dbReference>
<evidence type="ECO:0000313" key="5">
    <source>
        <dbReference type="Proteomes" id="UP000278627"/>
    </source>
</evidence>
<sequence>MANMTSTLDDQQERHYIGNLLCEEDVFGQTNGHTIETSGSGSVPSGNVLPSSGPIGPTPNRTFWPEPPPPYSPCSIGSPHWTSSGQSTGLLAPPPVAVPYGQTPTATAVTRTDFYQSSFGRHDEWDNVPSATMDAYMSTGMPYSSHRTVSILKSLMAPNSTLDTMQQHHYQNMYRHHQQHLGNSPVDPRIFATPPPRVYSNVGESGVVHIDSYLPQHVPPKGIEKTTSSSIEDVSSSLFLPETAKSVVIPLSKSYRDAASKKEHVVSSSALSSFVSSPPASVRHTSSVFSGGKDDDNQTSKSIASAHGTSSNHQSIDETSVVLSSCTVSDVYNEPNEGTVHLKNKVAIKKGIIIIQREELSVFKNNLNLLTGCDRMKKKADYEFQKITHKKNKGVKSNKNDQVITDEDGLAGNQAVDASSRFDVLQSLGTQVTNTVLRRVTRRSLSSVVVHHESSVDVTATKPKIGDVSLENTEKIDKDSSTLTETKTKEFSQNGIKSSGFSSAQRNVFKKMIGSRRDLNTQSLIDSARCGRKQRNSIRKRQNSIADYINIMIALVFSIIKHAFQWIMDLLSDISLQLLDITLYTIVAGYTSIVLNIQLCWYSMLDAQRQIYIRNFLNRKCWENIRLLNVKRMWTNKKKVVEWGLNENIQLPVTGEEAMERILKCRGRDAYMVLGLRADCKDDDIKRYYKKQAVLVHPDKNRLSGADEAFKILSRAFDAIGTPDVRNKYNIANLHKNPLHKEMEELWERLREKMNEARNAMYCDCGNKHTRIPVESIRASEARYCKKCKLRHPAKHNDIWAETRFGGFIWIYYACLDGVIYDITQWATCPSNHLKHMKANSHLVQYRLVTTTGPSINKNPSRQTKTGQGRHEYDDLCCYNRGAPDNDSCTCSISLGYGAPATASQQASYRPPDRNPLNGDRPRRAGRRRRQR</sequence>
<dbReference type="PROSITE" id="PS50076">
    <property type="entry name" value="DNAJ_2"/>
    <property type="match status" value="1"/>
</dbReference>
<protein>
    <submittedName>
        <fullName evidence="6">J domain-containing protein</fullName>
    </submittedName>
</protein>
<dbReference type="InterPro" id="IPR052317">
    <property type="entry name" value="Viral_replicn-host_int_reg"/>
</dbReference>
<feature type="region of interest" description="Disordered" evidence="1">
    <location>
        <begin position="274"/>
        <end position="316"/>
    </location>
</feature>
<feature type="compositionally biased region" description="Basic and acidic residues" evidence="1">
    <location>
        <begin position="478"/>
        <end position="490"/>
    </location>
</feature>
<dbReference type="CDD" id="cd06257">
    <property type="entry name" value="DnaJ"/>
    <property type="match status" value="1"/>
</dbReference>
<dbReference type="InterPro" id="IPR036869">
    <property type="entry name" value="J_dom_sf"/>
</dbReference>
<keyword evidence="2" id="KW-0472">Membrane</keyword>
<dbReference type="InterPro" id="IPR001623">
    <property type="entry name" value="DnaJ_domain"/>
</dbReference>
<name>A0A0N4TME5_BRUPA</name>
<keyword evidence="2" id="KW-0812">Transmembrane</keyword>
<feature type="compositionally biased region" description="Polar residues" evidence="1">
    <location>
        <begin position="31"/>
        <end position="50"/>
    </location>
</feature>
<evidence type="ECO:0000313" key="6">
    <source>
        <dbReference type="WBParaSite" id="BPAG_0000961001-mRNA-1"/>
    </source>
</evidence>
<feature type="transmembrane region" description="Helical" evidence="2">
    <location>
        <begin position="545"/>
        <end position="564"/>
    </location>
</feature>
<reference evidence="6" key="1">
    <citation type="submission" date="2017-02" db="UniProtKB">
        <authorList>
            <consortium name="WormBaseParasite"/>
        </authorList>
    </citation>
    <scope>IDENTIFICATION</scope>
</reference>
<keyword evidence="5" id="KW-1185">Reference proteome</keyword>
<feature type="transmembrane region" description="Helical" evidence="2">
    <location>
        <begin position="584"/>
        <end position="605"/>
    </location>
</feature>
<reference evidence="4 5" key="2">
    <citation type="submission" date="2018-11" db="EMBL/GenBank/DDBJ databases">
        <authorList>
            <consortium name="Pathogen Informatics"/>
        </authorList>
    </citation>
    <scope>NUCLEOTIDE SEQUENCE [LARGE SCALE GENOMIC DNA]</scope>
</reference>
<dbReference type="STRING" id="6280.A0A0N4TME5"/>
<evidence type="ECO:0000313" key="4">
    <source>
        <dbReference type="EMBL" id="VDN90758.1"/>
    </source>
</evidence>
<dbReference type="InterPro" id="IPR032843">
    <property type="entry name" value="Jiv"/>
</dbReference>
<accession>A0A0N4TME5</accession>
<gene>
    <name evidence="4" type="ORF">BPAG_LOCUS9572</name>
</gene>
<dbReference type="Proteomes" id="UP000278627">
    <property type="component" value="Unassembled WGS sequence"/>
</dbReference>
<dbReference type="Pfam" id="PF14901">
    <property type="entry name" value="Jiv90"/>
    <property type="match status" value="1"/>
</dbReference>
<proteinExistence type="predicted"/>
<feature type="region of interest" description="Disordered" evidence="1">
    <location>
        <begin position="901"/>
        <end position="932"/>
    </location>
</feature>
<dbReference type="WBParaSite" id="BPAG_0000961001-mRNA-1">
    <property type="protein sequence ID" value="BPAG_0000961001-mRNA-1"/>
    <property type="gene ID" value="BPAG_0000961001"/>
</dbReference>
<evidence type="ECO:0000259" key="3">
    <source>
        <dbReference type="PROSITE" id="PS50076"/>
    </source>
</evidence>
<organism evidence="6">
    <name type="scientific">Brugia pahangi</name>
    <name type="common">Filarial nematode worm</name>
    <dbReference type="NCBI Taxonomy" id="6280"/>
    <lineage>
        <taxon>Eukaryota</taxon>
        <taxon>Metazoa</taxon>
        <taxon>Ecdysozoa</taxon>
        <taxon>Nematoda</taxon>
        <taxon>Chromadorea</taxon>
        <taxon>Rhabditida</taxon>
        <taxon>Spirurina</taxon>
        <taxon>Spiruromorpha</taxon>
        <taxon>Filarioidea</taxon>
        <taxon>Onchocercidae</taxon>
        <taxon>Brugia</taxon>
    </lineage>
</organism>
<dbReference type="SMART" id="SM00271">
    <property type="entry name" value="DnaJ"/>
    <property type="match status" value="1"/>
</dbReference>
<dbReference type="SUPFAM" id="SSF46565">
    <property type="entry name" value="Chaperone J-domain"/>
    <property type="match status" value="1"/>
</dbReference>
<dbReference type="AlphaFoldDB" id="A0A0N4TME5"/>
<dbReference type="Gene3D" id="1.10.287.110">
    <property type="entry name" value="DnaJ domain"/>
    <property type="match status" value="1"/>
</dbReference>
<dbReference type="PRINTS" id="PR00625">
    <property type="entry name" value="JDOMAIN"/>
</dbReference>
<feature type="domain" description="J" evidence="3">
    <location>
        <begin position="669"/>
        <end position="733"/>
    </location>
</feature>
<feature type="compositionally biased region" description="Polar residues" evidence="1">
    <location>
        <begin position="299"/>
        <end position="316"/>
    </location>
</feature>
<dbReference type="PANTHER" id="PTHR44665">
    <property type="entry name" value="DNAJ HOMOLOG SUBFAMILY C MEMBER 14"/>
    <property type="match status" value="1"/>
</dbReference>
<dbReference type="EMBL" id="UZAD01013159">
    <property type="protein sequence ID" value="VDN90758.1"/>
    <property type="molecule type" value="Genomic_DNA"/>
</dbReference>
<evidence type="ECO:0000256" key="1">
    <source>
        <dbReference type="SAM" id="MobiDB-lite"/>
    </source>
</evidence>
<feature type="region of interest" description="Disordered" evidence="1">
    <location>
        <begin position="31"/>
        <end position="86"/>
    </location>
</feature>
<dbReference type="Pfam" id="PF00226">
    <property type="entry name" value="DnaJ"/>
    <property type="match status" value="1"/>
</dbReference>
<evidence type="ECO:0000256" key="2">
    <source>
        <dbReference type="SAM" id="Phobius"/>
    </source>
</evidence>
<feature type="region of interest" description="Disordered" evidence="1">
    <location>
        <begin position="478"/>
        <end position="498"/>
    </location>
</feature>